<dbReference type="EMBL" id="GGFK01015681">
    <property type="protein sequence ID" value="MBW49002.1"/>
    <property type="molecule type" value="Transcribed_RNA"/>
</dbReference>
<accession>A0A2M4B7M6</accession>
<dbReference type="AlphaFoldDB" id="A0A2M4B7M6"/>
<proteinExistence type="predicted"/>
<evidence type="ECO:0000313" key="1">
    <source>
        <dbReference type="EMBL" id="MBW49002.1"/>
    </source>
</evidence>
<name>A0A2M4B7M6_9DIPT</name>
<protein>
    <submittedName>
        <fullName evidence="1">Putative secreted protein</fullName>
    </submittedName>
</protein>
<organism evidence="1">
    <name type="scientific">Anopheles triannulatus</name>
    <dbReference type="NCBI Taxonomy" id="58253"/>
    <lineage>
        <taxon>Eukaryota</taxon>
        <taxon>Metazoa</taxon>
        <taxon>Ecdysozoa</taxon>
        <taxon>Arthropoda</taxon>
        <taxon>Hexapoda</taxon>
        <taxon>Insecta</taxon>
        <taxon>Pterygota</taxon>
        <taxon>Neoptera</taxon>
        <taxon>Endopterygota</taxon>
        <taxon>Diptera</taxon>
        <taxon>Nematocera</taxon>
        <taxon>Culicoidea</taxon>
        <taxon>Culicidae</taxon>
        <taxon>Anophelinae</taxon>
        <taxon>Anopheles</taxon>
    </lineage>
</organism>
<sequence>MPGVALLYFARAVQRYLAVHLVLQPSQTEYDQKHYVLIEQRKFVHNPLVSFDNSAENEESALIQKQRQNFTHLRKRLTGKRRQICS</sequence>
<reference evidence="1" key="1">
    <citation type="submission" date="2018-01" db="EMBL/GenBank/DDBJ databases">
        <title>An insight into the sialome of Amazonian anophelines.</title>
        <authorList>
            <person name="Ribeiro J.M."/>
            <person name="Scarpassa V."/>
            <person name="Calvo E."/>
        </authorList>
    </citation>
    <scope>NUCLEOTIDE SEQUENCE</scope>
    <source>
        <tissue evidence="1">Salivary glands</tissue>
    </source>
</reference>